<sequence>MKKLLLVPLISAVVMGGGIFATSAFGRTLDEQFACKSNAHSFIANLINDQSIDPTPIHVEADSVNAFRPSHATDLTAYGLRVRAVFGYQPGDPFFKPGNGKTSSGPVYGAVVFGSTDSVEALVRKAGGHAEIHQVIPLILSAIVCEA</sequence>
<dbReference type="RefSeq" id="WP_238466847.1">
    <property type="nucleotide sequence ID" value="NZ_JAKLJA010000029.1"/>
</dbReference>
<evidence type="ECO:0000313" key="2">
    <source>
        <dbReference type="Proteomes" id="UP001139308"/>
    </source>
</evidence>
<evidence type="ECO:0000313" key="1">
    <source>
        <dbReference type="EMBL" id="MCG5076939.1"/>
    </source>
</evidence>
<comment type="caution">
    <text evidence="1">The sequence shown here is derived from an EMBL/GenBank/DDBJ whole genome shotgun (WGS) entry which is preliminary data.</text>
</comment>
<keyword evidence="2" id="KW-1185">Reference proteome</keyword>
<accession>A0A9X1RXC4</accession>
<dbReference type="AlphaFoldDB" id="A0A9X1RXC4"/>
<protein>
    <submittedName>
        <fullName evidence="1">Uncharacterized protein</fullName>
    </submittedName>
</protein>
<dbReference type="EMBL" id="JAKLJA010000029">
    <property type="protein sequence ID" value="MCG5076939.1"/>
    <property type="molecule type" value="Genomic_DNA"/>
</dbReference>
<name>A0A9X1RXC4_9BURK</name>
<proteinExistence type="predicted"/>
<dbReference type="Proteomes" id="UP001139308">
    <property type="component" value="Unassembled WGS sequence"/>
</dbReference>
<reference evidence="1" key="1">
    <citation type="submission" date="2022-01" db="EMBL/GenBank/DDBJ databases">
        <title>Genome sequence and assembly of Parabukholderia sp. RG36.</title>
        <authorList>
            <person name="Chhetri G."/>
        </authorList>
    </citation>
    <scope>NUCLEOTIDE SEQUENCE</scope>
    <source>
        <strain evidence="1">RG36</strain>
    </source>
</reference>
<organism evidence="1 2">
    <name type="scientific">Paraburkholderia tagetis</name>
    <dbReference type="NCBI Taxonomy" id="2913261"/>
    <lineage>
        <taxon>Bacteria</taxon>
        <taxon>Pseudomonadati</taxon>
        <taxon>Pseudomonadota</taxon>
        <taxon>Betaproteobacteria</taxon>
        <taxon>Burkholderiales</taxon>
        <taxon>Burkholderiaceae</taxon>
        <taxon>Paraburkholderia</taxon>
    </lineage>
</organism>
<gene>
    <name evidence="1" type="ORF">L5014_26945</name>
</gene>